<feature type="domain" description="DUF7869" evidence="1">
    <location>
        <begin position="68"/>
        <end position="252"/>
    </location>
</feature>
<dbReference type="PANTHER" id="PTHR33153:SF3">
    <property type="entry name" value="TRAFFICKING PROTEIN PARTICLE COMPLEX SUBUNIT 11 DOMAIN-CONTAINING PROTEIN"/>
    <property type="match status" value="1"/>
</dbReference>
<reference evidence="2" key="1">
    <citation type="submission" date="2018-11" db="EMBL/GenBank/DDBJ databases">
        <authorList>
            <person name="Alioto T."/>
            <person name="Alioto T."/>
        </authorList>
    </citation>
    <scope>NUCLEOTIDE SEQUENCE</scope>
</reference>
<accession>A0A8B6EBE9</accession>
<dbReference type="EMBL" id="UYJE01004770">
    <property type="protein sequence ID" value="VDI31266.1"/>
    <property type="molecule type" value="Genomic_DNA"/>
</dbReference>
<dbReference type="OrthoDB" id="410478at2759"/>
<dbReference type="Proteomes" id="UP000596742">
    <property type="component" value="Unassembled WGS sequence"/>
</dbReference>
<organism evidence="2 3">
    <name type="scientific">Mytilus galloprovincialis</name>
    <name type="common">Mediterranean mussel</name>
    <dbReference type="NCBI Taxonomy" id="29158"/>
    <lineage>
        <taxon>Eukaryota</taxon>
        <taxon>Metazoa</taxon>
        <taxon>Spiralia</taxon>
        <taxon>Lophotrochozoa</taxon>
        <taxon>Mollusca</taxon>
        <taxon>Bivalvia</taxon>
        <taxon>Autobranchia</taxon>
        <taxon>Pteriomorphia</taxon>
        <taxon>Mytilida</taxon>
        <taxon>Mytiloidea</taxon>
        <taxon>Mytilidae</taxon>
        <taxon>Mytilinae</taxon>
        <taxon>Mytilus</taxon>
    </lineage>
</organism>
<dbReference type="AlphaFoldDB" id="A0A8B6EBE9"/>
<gene>
    <name evidence="2" type="ORF">MGAL_10B062077</name>
</gene>
<protein>
    <recommendedName>
        <fullName evidence="1">DUF7869 domain-containing protein</fullName>
    </recommendedName>
</protein>
<sequence>MEHDHVKRAKLMKLRAEHNDGQMAERKYYYSKRKQAVDSSSEYLSLIVDGMDQAKTALPHFVGRTAKAVTSADKVSSHITGVIAHGQNRFKTFLDLCQYPHDSNLTLNILLFVLKEISRMMDNKLPPILYLQADNCWRENKNKYIISFCELLVHLQIFREVHLSFLVVGHTHKDIDAAFSKISEKLRTKDAETLPTLLKIIPDVSEIKFLYNIRDWLIPVINNFKQHTDPLHYRFKRDTQADVVNIYQKKTQDKPWVKLTFGAFSYDNKGKPILPKGVPQLVQPSFERKINTKRLNSCISSWNCLFRDQIQQTSKIWWTNFVKYLEKMETSALFRSKEISETANWILPKLPKLNRYEEPNTSDQQIPNELIQMVQDERRQNEVLS</sequence>
<dbReference type="InterPro" id="IPR057191">
    <property type="entry name" value="DUF7869"/>
</dbReference>
<dbReference type="PANTHER" id="PTHR33153">
    <property type="entry name" value="MYND-TYPE DOMAIN-CONTAINING PROTEIN"/>
    <property type="match status" value="1"/>
</dbReference>
<evidence type="ECO:0000259" key="1">
    <source>
        <dbReference type="Pfam" id="PF25273"/>
    </source>
</evidence>
<proteinExistence type="predicted"/>
<name>A0A8B6EBE9_MYTGA</name>
<evidence type="ECO:0000313" key="3">
    <source>
        <dbReference type="Proteomes" id="UP000596742"/>
    </source>
</evidence>
<comment type="caution">
    <text evidence="2">The sequence shown here is derived from an EMBL/GenBank/DDBJ whole genome shotgun (WGS) entry which is preliminary data.</text>
</comment>
<dbReference type="Pfam" id="PF25273">
    <property type="entry name" value="DUF7869"/>
    <property type="match status" value="1"/>
</dbReference>
<keyword evidence="3" id="KW-1185">Reference proteome</keyword>
<evidence type="ECO:0000313" key="2">
    <source>
        <dbReference type="EMBL" id="VDI31266.1"/>
    </source>
</evidence>